<feature type="region of interest" description="Disordered" evidence="1">
    <location>
        <begin position="673"/>
        <end position="721"/>
    </location>
</feature>
<dbReference type="RefSeq" id="XP_007721188.1">
    <property type="nucleotide sequence ID" value="XM_007722998.1"/>
</dbReference>
<feature type="compositionally biased region" description="Basic residues" evidence="1">
    <location>
        <begin position="435"/>
        <end position="450"/>
    </location>
</feature>
<evidence type="ECO:0000313" key="4">
    <source>
        <dbReference type="Proteomes" id="UP000019484"/>
    </source>
</evidence>
<feature type="compositionally biased region" description="Polar residues" evidence="1">
    <location>
        <begin position="389"/>
        <end position="403"/>
    </location>
</feature>
<feature type="region of interest" description="Disordered" evidence="1">
    <location>
        <begin position="734"/>
        <end position="768"/>
    </location>
</feature>
<evidence type="ECO:0000313" key="3">
    <source>
        <dbReference type="EMBL" id="EXJ93694.1"/>
    </source>
</evidence>
<sequence>MTKVPTVLAAQLGTALLVAIGQKITKSQCLKIAYYMNVGYGRHLSVAEVQDILQDLNRDAARLVSRAVSNITEMTRDTLSLNVSATQATLMNDDDDANDTEPDDRPVSGKRKVLASSSRSTGKRRCDRKTPSDKASDDEARPPAFLETSVLRQPQISIEIPPKNGSQKAKPSVEESGIFDFLSSRESSPTLPSQRYLKMSGGLGASGARSPSHAPGEFDLINSSSTLCDDSPGSGRALNHGHHLTGEVETWEMSSTSSETRMSFFTLSQHAREEAAGMNDRFADKDNHGQTETEHRRSSPPVDAIDELFISQDVVDENRQMMFEHDDNMSSDGTNPDELENSEQAQSSPYPTRVSTSGRPGSKSVENAAAAAQLQSEAKSQRDSVRFENGNTPSLKQARQGSRFNPLEIKSESESEERSAKIRALQVNQQAARERRLKRKERERKQRKTISGKAADLEQRDRNKSTSPSLQAPSQSQAAAPAAPNRQQDSSSQRDADKPKHRKIKKEEGASSGKRRLPAETSAEHKVRIKKEKRERRYARKLNRTPERMGLESGSLSAPLRSPRTITAGTFPPCAQSHEPLQSSTPPLGKAQANAALRRDKEVRSSAPAPAFMTRNLGLSDHPSGCGDDFVVDLTYERSLGDEEEESVMPAECESTLTSPCSRQDFLTSNIRPHRAPQQGLMAGNNRPSPPRHSSNPFVSQKSANPGDVLDARVPPHAKGSTFNDRMIALHEQMSRQSEQQLRHQKRTEPQPVPRRPLTRKNIKQGGYRPVLGSFQRSAQVHQQLPIELLSQSSRWRRPSWARHSRSPSGESSYDLWGLFRMRTTWDDDENTIVDSDSELEIVNVPRPNRWRNLNAAPSQSKH</sequence>
<proteinExistence type="predicted"/>
<dbReference type="Proteomes" id="UP000019484">
    <property type="component" value="Unassembled WGS sequence"/>
</dbReference>
<dbReference type="HOGENOM" id="CLU_335225_0_0_1"/>
<feature type="signal peptide" evidence="2">
    <location>
        <begin position="1"/>
        <end position="21"/>
    </location>
</feature>
<comment type="caution">
    <text evidence="3">The sequence shown here is derived from an EMBL/GenBank/DDBJ whole genome shotgun (WGS) entry which is preliminary data.</text>
</comment>
<feature type="compositionally biased region" description="Basic and acidic residues" evidence="1">
    <location>
        <begin position="409"/>
        <end position="420"/>
    </location>
</feature>
<feature type="compositionally biased region" description="Low complexity" evidence="1">
    <location>
        <begin position="467"/>
        <end position="484"/>
    </location>
</feature>
<dbReference type="EMBL" id="AMWN01000002">
    <property type="protein sequence ID" value="EXJ93694.1"/>
    <property type="molecule type" value="Genomic_DNA"/>
</dbReference>
<gene>
    <name evidence="3" type="ORF">A1O1_02086</name>
</gene>
<feature type="chain" id="PRO_5004934864" description="Inner centromere protein ARK-binding domain-containing protein" evidence="2">
    <location>
        <begin position="22"/>
        <end position="863"/>
    </location>
</feature>
<keyword evidence="2" id="KW-0732">Signal</keyword>
<feature type="region of interest" description="Disordered" evidence="1">
    <location>
        <begin position="90"/>
        <end position="172"/>
    </location>
</feature>
<evidence type="ECO:0008006" key="5">
    <source>
        <dbReference type="Google" id="ProtNLM"/>
    </source>
</evidence>
<organism evidence="3 4">
    <name type="scientific">Capronia coronata CBS 617.96</name>
    <dbReference type="NCBI Taxonomy" id="1182541"/>
    <lineage>
        <taxon>Eukaryota</taxon>
        <taxon>Fungi</taxon>
        <taxon>Dikarya</taxon>
        <taxon>Ascomycota</taxon>
        <taxon>Pezizomycotina</taxon>
        <taxon>Eurotiomycetes</taxon>
        <taxon>Chaetothyriomycetidae</taxon>
        <taxon>Chaetothyriales</taxon>
        <taxon>Herpotrichiellaceae</taxon>
        <taxon>Capronia</taxon>
    </lineage>
</organism>
<evidence type="ECO:0000256" key="2">
    <source>
        <dbReference type="SAM" id="SignalP"/>
    </source>
</evidence>
<accession>W9ZGQ6</accession>
<feature type="region of interest" description="Disordered" evidence="1">
    <location>
        <begin position="641"/>
        <end position="660"/>
    </location>
</feature>
<evidence type="ECO:0000256" key="1">
    <source>
        <dbReference type="SAM" id="MobiDB-lite"/>
    </source>
</evidence>
<feature type="compositionally biased region" description="Basic residues" evidence="1">
    <location>
        <begin position="527"/>
        <end position="543"/>
    </location>
</feature>
<feature type="compositionally biased region" description="Basic and acidic residues" evidence="1">
    <location>
        <begin position="280"/>
        <end position="297"/>
    </location>
</feature>
<feature type="compositionally biased region" description="Basic and acidic residues" evidence="1">
    <location>
        <begin position="128"/>
        <end position="141"/>
    </location>
</feature>
<feature type="compositionally biased region" description="Basic and acidic residues" evidence="1">
    <location>
        <begin position="455"/>
        <end position="464"/>
    </location>
</feature>
<feature type="compositionally biased region" description="Polar residues" evidence="1">
    <location>
        <begin position="342"/>
        <end position="359"/>
    </location>
</feature>
<dbReference type="OrthoDB" id="10630009at2759"/>
<reference evidence="3 4" key="1">
    <citation type="submission" date="2013-03" db="EMBL/GenBank/DDBJ databases">
        <title>The Genome Sequence of Capronia coronata CBS 617.96.</title>
        <authorList>
            <consortium name="The Broad Institute Genomics Platform"/>
            <person name="Cuomo C."/>
            <person name="de Hoog S."/>
            <person name="Gorbushina A."/>
            <person name="Walker B."/>
            <person name="Young S.K."/>
            <person name="Zeng Q."/>
            <person name="Gargeya S."/>
            <person name="Fitzgerald M."/>
            <person name="Haas B."/>
            <person name="Abouelleil A."/>
            <person name="Allen A.W."/>
            <person name="Alvarado L."/>
            <person name="Arachchi H.M."/>
            <person name="Berlin A.M."/>
            <person name="Chapman S.B."/>
            <person name="Gainer-Dewar J."/>
            <person name="Goldberg J."/>
            <person name="Griggs A."/>
            <person name="Gujja S."/>
            <person name="Hansen M."/>
            <person name="Howarth C."/>
            <person name="Imamovic A."/>
            <person name="Ireland A."/>
            <person name="Larimer J."/>
            <person name="McCowan C."/>
            <person name="Murphy C."/>
            <person name="Pearson M."/>
            <person name="Poon T.W."/>
            <person name="Priest M."/>
            <person name="Roberts A."/>
            <person name="Saif S."/>
            <person name="Shea T."/>
            <person name="Sisk P."/>
            <person name="Sykes S."/>
            <person name="Wortman J."/>
            <person name="Nusbaum C."/>
            <person name="Birren B."/>
        </authorList>
    </citation>
    <scope>NUCLEOTIDE SEQUENCE [LARGE SCALE GENOMIC DNA]</scope>
    <source>
        <strain evidence="3 4">CBS 617.96</strain>
    </source>
</reference>
<keyword evidence="4" id="KW-1185">Reference proteome</keyword>
<feature type="compositionally biased region" description="Acidic residues" evidence="1">
    <location>
        <begin position="92"/>
        <end position="102"/>
    </location>
</feature>
<feature type="region of interest" description="Disordered" evidence="1">
    <location>
        <begin position="325"/>
        <end position="562"/>
    </location>
</feature>
<protein>
    <recommendedName>
        <fullName evidence="5">Inner centromere protein ARK-binding domain-containing protein</fullName>
    </recommendedName>
</protein>
<dbReference type="GeneID" id="19156987"/>
<name>W9ZGQ6_9EURO</name>
<dbReference type="AlphaFoldDB" id="W9ZGQ6"/>
<feature type="region of interest" description="Disordered" evidence="1">
    <location>
        <begin position="280"/>
        <end position="306"/>
    </location>
</feature>